<dbReference type="InterPro" id="IPR028889">
    <property type="entry name" value="USP"/>
</dbReference>
<dbReference type="PANTHER" id="PTHR15294">
    <property type="entry name" value="RETINOVIN-RELATED"/>
    <property type="match status" value="1"/>
</dbReference>
<feature type="domain" description="USP" evidence="2">
    <location>
        <begin position="84"/>
        <end position="351"/>
    </location>
</feature>
<dbReference type="OrthoDB" id="6411614at2759"/>
<dbReference type="GO" id="GO:0030576">
    <property type="term" value="P:Cajal body organization"/>
    <property type="evidence" value="ECO:0007669"/>
    <property type="project" value="InterPro"/>
</dbReference>
<feature type="compositionally biased region" description="Polar residues" evidence="1">
    <location>
        <begin position="609"/>
        <end position="654"/>
    </location>
</feature>
<feature type="compositionally biased region" description="Polar residues" evidence="1">
    <location>
        <begin position="30"/>
        <end position="54"/>
    </location>
</feature>
<dbReference type="CDD" id="cd02257">
    <property type="entry name" value="Peptidase_C19"/>
    <property type="match status" value="1"/>
</dbReference>
<dbReference type="InterPro" id="IPR038765">
    <property type="entry name" value="Papain-like_cys_pep_sf"/>
</dbReference>
<reference evidence="3 4" key="1">
    <citation type="journal article" date="2019" name="Sci. Rep.">
        <title>Orb-weaving spider Araneus ventricosus genome elucidates the spidroin gene catalogue.</title>
        <authorList>
            <person name="Kono N."/>
            <person name="Nakamura H."/>
            <person name="Ohtoshi R."/>
            <person name="Moran D.A.P."/>
            <person name="Shinohara A."/>
            <person name="Yoshida Y."/>
            <person name="Fujiwara M."/>
            <person name="Mori M."/>
            <person name="Tomita M."/>
            <person name="Arakawa K."/>
        </authorList>
    </citation>
    <scope>NUCLEOTIDE SEQUENCE [LARGE SCALE GENOMIC DNA]</scope>
</reference>
<feature type="region of interest" description="Disordered" evidence="1">
    <location>
        <begin position="444"/>
        <end position="463"/>
    </location>
</feature>
<proteinExistence type="predicted"/>
<dbReference type="GO" id="GO:0032183">
    <property type="term" value="F:SUMO binding"/>
    <property type="evidence" value="ECO:0007669"/>
    <property type="project" value="InterPro"/>
</dbReference>
<feature type="compositionally biased region" description="Basic residues" evidence="1">
    <location>
        <begin position="1204"/>
        <end position="1213"/>
    </location>
</feature>
<feature type="region of interest" description="Disordered" evidence="1">
    <location>
        <begin position="862"/>
        <end position="894"/>
    </location>
</feature>
<feature type="compositionally biased region" description="Low complexity" evidence="1">
    <location>
        <begin position="655"/>
        <end position="668"/>
    </location>
</feature>
<protein>
    <submittedName>
        <fullName evidence="3">SUMO-specific isopeptidase USPL1</fullName>
    </submittedName>
</protein>
<dbReference type="Proteomes" id="UP000499080">
    <property type="component" value="Unassembled WGS sequence"/>
</dbReference>
<dbReference type="PANTHER" id="PTHR15294:SF3">
    <property type="entry name" value="SUMO-SPECIFIC ISOPEPTIDASE USPL1"/>
    <property type="match status" value="1"/>
</dbReference>
<evidence type="ECO:0000256" key="1">
    <source>
        <dbReference type="SAM" id="MobiDB-lite"/>
    </source>
</evidence>
<name>A0A4Y2JRT6_ARAVE</name>
<dbReference type="GO" id="GO:0016926">
    <property type="term" value="P:protein desumoylation"/>
    <property type="evidence" value="ECO:0007669"/>
    <property type="project" value="TreeGrafter"/>
</dbReference>
<keyword evidence="4" id="KW-1185">Reference proteome</keyword>
<sequence length="1360" mass="151506">MNSFVPKRNERLFNVIEMLKNQLGAGDNALETNISPASEKTNNSTEEMQALNRTDVTKQLDLSGNERSTDWRSQEDRSLSKSYLMFENNSNLCWLDSSMSLLCHNKTLSYLVSCSSSQIANIMKGYESAISIFNDYSNESTIEERLQKAKNILQKVQGTALEYLKPILKCKEGEPDSAFCSLLNLISEDRQITNLFLVEFSWIRNCTKCAIPRVRHNKKTIITLSKVVSFNPSSPVSLYKCPFCESADHEMVIKYKTLPQCLIFHFENGAGEGELDSLDFELNDRKYKLSGLIKLERSRDLTVSHFVTWVRDIATDSWLECNDLNSDILSFSVVPPLINLKDLYIVMYEALDDKGTISNVSEDTDNTFKMDSDDTSSSDFPIIELSDEEGTEIEQDNQTDKGASNTVFLGGLFKPDKTDYDSVEKMSKQLDGILSDNVFSAKSTLESSENNTGSKKEKVSAGNSELQNLDLQDNASSTSSVKTDDVPLQIDVFSKSVRSNSQSDSKNGPKNCAAVNVKQSLIKESIKICMRDENKPFISSNSEMASFAKPVLDNTVKTSKESNDKPLIGTSSSIEKRTILIDTKDTISEKRNIPLSLAENLPGKVHAVASNSSSRKNPSNAIEIQDNNKNSNFPRKSPIKPQNSKCDTSVLAETNNFNLNKSSSSSKNPPTPFENQDNDKNAVCSRKSSVEPQNSKLDRNISVETNYLNLNSPINAAGDCTQDAVESCSGTSGLPSSRKELKRKFKTDNLVFKKCKPFENEKFTEDAAGNYIDNLLTVHDDEKTVETSTLPDLTLHTSTSQKQLQKSGIHLSTSPENLTAVTVKKTNDKCVLESKSVDTLETKTQDINTRLPLKFHILGRKASENSSSEISKETESTASKQNHLSANLRNTLNPPDEKSNLNLFENMVHINISGNVVAKHADNSVKEVFVEDVKNLTIESTIKRSKVNAKSLESAAPSENKNSTSSMHQIPILNNTASKQAEDTLASSVKLNEHLNVQSVESREISKCVSLTKTAKQQMREFEANTISSQNQVEMKNLTSKILFVKLTRLKDYEIANYVSGNFNFEEIKHIKSVEELTKTVVVKVEKTSSKSILKRTAEQAGPSKATKVESIEPVRKSSRIFAQKMKKAAEAEKAKEPLLEPVSMKRNNSYEKLVDSTSTKQSTIKTRCQTAPTEVTDKTLKTEDLPKRSYRTRSATNVSSGAHLRRNAKKRDSHADEGIKSKRQRTNSIKAGNSGIQSHLPTPLSFEGNKPDILLKVLGPPNENSPMSTNKNNPVTDHEIAVYTGDQIQPYSHVSQSSVHELKARNVKEDTDKCGRTEECTSDCECDDFQVDELIENSANDVYVNMFKFFNLHKKDLSY</sequence>
<evidence type="ECO:0000313" key="3">
    <source>
        <dbReference type="EMBL" id="GBM92159.1"/>
    </source>
</evidence>
<evidence type="ECO:0000259" key="2">
    <source>
        <dbReference type="PROSITE" id="PS50235"/>
    </source>
</evidence>
<feature type="region of interest" description="Disordered" evidence="1">
    <location>
        <begin position="27"/>
        <end position="55"/>
    </location>
</feature>
<feature type="compositionally biased region" description="Basic and acidic residues" evidence="1">
    <location>
        <begin position="1176"/>
        <end position="1188"/>
    </location>
</feature>
<dbReference type="PROSITE" id="PS50235">
    <property type="entry name" value="USP_3"/>
    <property type="match status" value="1"/>
</dbReference>
<dbReference type="InterPro" id="IPR033505">
    <property type="entry name" value="USPL1"/>
</dbReference>
<feature type="compositionally biased region" description="Polar residues" evidence="1">
    <location>
        <begin position="1227"/>
        <end position="1241"/>
    </location>
</feature>
<feature type="compositionally biased region" description="Polar residues" evidence="1">
    <location>
        <begin position="444"/>
        <end position="453"/>
    </location>
</feature>
<feature type="compositionally biased region" description="Polar residues" evidence="1">
    <location>
        <begin position="1156"/>
        <end position="1174"/>
    </location>
</feature>
<feature type="compositionally biased region" description="Polar residues" evidence="1">
    <location>
        <begin position="881"/>
        <end position="893"/>
    </location>
</feature>
<dbReference type="InterPro" id="IPR028890">
    <property type="entry name" value="Peptidase_C98"/>
</dbReference>
<dbReference type="SUPFAM" id="SSF54001">
    <property type="entry name" value="Cysteine proteinases"/>
    <property type="match status" value="1"/>
</dbReference>
<organism evidence="3 4">
    <name type="scientific">Araneus ventricosus</name>
    <name type="common">Orbweaver spider</name>
    <name type="synonym">Epeira ventricosa</name>
    <dbReference type="NCBI Taxonomy" id="182803"/>
    <lineage>
        <taxon>Eukaryota</taxon>
        <taxon>Metazoa</taxon>
        <taxon>Ecdysozoa</taxon>
        <taxon>Arthropoda</taxon>
        <taxon>Chelicerata</taxon>
        <taxon>Arachnida</taxon>
        <taxon>Araneae</taxon>
        <taxon>Araneomorphae</taxon>
        <taxon>Entelegynae</taxon>
        <taxon>Araneoidea</taxon>
        <taxon>Araneidae</taxon>
        <taxon>Araneus</taxon>
    </lineage>
</organism>
<gene>
    <name evidence="3" type="primary">USPL1</name>
    <name evidence="3" type="ORF">AVEN_246036_2</name>
</gene>
<feature type="compositionally biased region" description="Polar residues" evidence="1">
    <location>
        <begin position="686"/>
        <end position="695"/>
    </location>
</feature>
<dbReference type="GO" id="GO:0015030">
    <property type="term" value="C:Cajal body"/>
    <property type="evidence" value="ECO:0007669"/>
    <property type="project" value="TreeGrafter"/>
</dbReference>
<dbReference type="EMBL" id="BGPR01003768">
    <property type="protein sequence ID" value="GBM92159.1"/>
    <property type="molecule type" value="Genomic_DNA"/>
</dbReference>
<feature type="region of interest" description="Disordered" evidence="1">
    <location>
        <begin position="608"/>
        <end position="696"/>
    </location>
</feature>
<dbReference type="Pfam" id="PF15499">
    <property type="entry name" value="Peptidase_C98"/>
    <property type="match status" value="1"/>
</dbReference>
<comment type="caution">
    <text evidence="3">The sequence shown here is derived from an EMBL/GenBank/DDBJ whole genome shotgun (WGS) entry which is preliminary data.</text>
</comment>
<feature type="region of interest" description="Disordered" evidence="1">
    <location>
        <begin position="1150"/>
        <end position="1245"/>
    </location>
</feature>
<accession>A0A4Y2JRT6</accession>
<evidence type="ECO:0000313" key="4">
    <source>
        <dbReference type="Proteomes" id="UP000499080"/>
    </source>
</evidence>